<dbReference type="InterPro" id="IPR024655">
    <property type="entry name" value="Asl1_glyco_hydro_catalytic"/>
</dbReference>
<organism evidence="2 3">
    <name type="scientific">Mucilaginibacter gossypii</name>
    <dbReference type="NCBI Taxonomy" id="551996"/>
    <lineage>
        <taxon>Bacteria</taxon>
        <taxon>Pseudomonadati</taxon>
        <taxon>Bacteroidota</taxon>
        <taxon>Sphingobacteriia</taxon>
        <taxon>Sphingobacteriales</taxon>
        <taxon>Sphingobacteriaceae</taxon>
        <taxon>Mucilaginibacter</taxon>
    </lineage>
</organism>
<evidence type="ECO:0000313" key="2">
    <source>
        <dbReference type="EMBL" id="SDI27372.1"/>
    </source>
</evidence>
<keyword evidence="2" id="KW-0378">Hydrolase</keyword>
<feature type="domain" description="Asl1-like glycosyl hydrolase catalytic" evidence="1">
    <location>
        <begin position="173"/>
        <end position="285"/>
    </location>
</feature>
<protein>
    <submittedName>
        <fullName evidence="2">Glycosyl hydrolase catalytic core</fullName>
    </submittedName>
</protein>
<sequence>MMKVSFMVTTCVLLFYTCRAQNPKSQFVWGINGHPLTQKDYSNNLDDQIAALKDLNVSSYRFDVILTKDGYAKNQPAFIKLLQALRQNNILPFAAVMQTGIGGMPPDSVYQIAFSQGKNFGVAYGDYFTVLEVNNEVDNKIRVRNVPAGVRPDAEYDIEKSKRFMAQISGFIDGVKTVKPSIMISLSVSFTHFYYLELLKENKVNYDIIGCHWYSNMGDMLAQKLPIANVLSYIQGHFNKPIWITEFNRFKGTGAVSFALQSQYITDNIPKLISQKNIGAFFVYELFDEQSLSAKFPLEANYGIMYKDASGNYVKKDSFYGYKRLIYK</sequence>
<dbReference type="GO" id="GO:0016787">
    <property type="term" value="F:hydrolase activity"/>
    <property type="evidence" value="ECO:0007669"/>
    <property type="project" value="UniProtKB-KW"/>
</dbReference>
<gene>
    <name evidence="2" type="ORF">SAMN05192573_11831</name>
</gene>
<keyword evidence="3" id="KW-1185">Reference proteome</keyword>
<evidence type="ECO:0000313" key="3">
    <source>
        <dbReference type="Proteomes" id="UP000199705"/>
    </source>
</evidence>
<reference evidence="3" key="1">
    <citation type="submission" date="2016-10" db="EMBL/GenBank/DDBJ databases">
        <authorList>
            <person name="Varghese N."/>
            <person name="Submissions S."/>
        </authorList>
    </citation>
    <scope>NUCLEOTIDE SEQUENCE [LARGE SCALE GENOMIC DNA]</scope>
    <source>
        <strain evidence="3">Gh-67</strain>
    </source>
</reference>
<dbReference type="Proteomes" id="UP000199705">
    <property type="component" value="Unassembled WGS sequence"/>
</dbReference>
<dbReference type="SUPFAM" id="SSF51445">
    <property type="entry name" value="(Trans)glycosidases"/>
    <property type="match status" value="1"/>
</dbReference>
<dbReference type="RefSeq" id="WP_091174216.1">
    <property type="nucleotide sequence ID" value="NZ_FNCG01000018.1"/>
</dbReference>
<dbReference type="Pfam" id="PF11790">
    <property type="entry name" value="Glyco_hydro_cc"/>
    <property type="match status" value="1"/>
</dbReference>
<name>A0A1G8J8D8_9SPHI</name>
<evidence type="ECO:0000259" key="1">
    <source>
        <dbReference type="Pfam" id="PF11790"/>
    </source>
</evidence>
<proteinExistence type="predicted"/>
<accession>A0A1G8J8D8</accession>
<dbReference type="AlphaFoldDB" id="A0A1G8J8D8"/>
<dbReference type="STRING" id="551996.SAMN05192573_11831"/>
<dbReference type="EMBL" id="FNCG01000018">
    <property type="protein sequence ID" value="SDI27372.1"/>
    <property type="molecule type" value="Genomic_DNA"/>
</dbReference>
<dbReference type="InterPro" id="IPR017853">
    <property type="entry name" value="GH"/>
</dbReference>
<dbReference type="Gene3D" id="3.20.20.80">
    <property type="entry name" value="Glycosidases"/>
    <property type="match status" value="1"/>
</dbReference>